<name>A0A060XTP1_ONCMY</name>
<accession>A0A060XTP1</accession>
<organism evidence="1 2">
    <name type="scientific">Oncorhynchus mykiss</name>
    <name type="common">Rainbow trout</name>
    <name type="synonym">Salmo gairdneri</name>
    <dbReference type="NCBI Taxonomy" id="8022"/>
    <lineage>
        <taxon>Eukaryota</taxon>
        <taxon>Metazoa</taxon>
        <taxon>Chordata</taxon>
        <taxon>Craniata</taxon>
        <taxon>Vertebrata</taxon>
        <taxon>Euteleostomi</taxon>
        <taxon>Actinopterygii</taxon>
        <taxon>Neopterygii</taxon>
        <taxon>Teleostei</taxon>
        <taxon>Protacanthopterygii</taxon>
        <taxon>Salmoniformes</taxon>
        <taxon>Salmonidae</taxon>
        <taxon>Salmoninae</taxon>
        <taxon>Oncorhynchus</taxon>
    </lineage>
</organism>
<reference evidence="1" key="2">
    <citation type="submission" date="2014-03" db="EMBL/GenBank/DDBJ databases">
        <authorList>
            <person name="Genoscope - CEA"/>
        </authorList>
    </citation>
    <scope>NUCLEOTIDE SEQUENCE</scope>
</reference>
<dbReference type="Proteomes" id="UP000193380">
    <property type="component" value="Unassembled WGS sequence"/>
</dbReference>
<sequence>MNWILDTSQPMQQRKHVHHLKKYGELTANILKREHAPKTPSTIKQSTLLKTVSLKSIDKAVMKYVVQGLQPFAVVEQEPIREFVQDLQLNQLSLWGRYFIIG</sequence>
<dbReference type="SUPFAM" id="SSF140996">
    <property type="entry name" value="Hermes dimerisation domain"/>
    <property type="match status" value="1"/>
</dbReference>
<protein>
    <submittedName>
        <fullName evidence="1">Uncharacterized protein</fullName>
    </submittedName>
</protein>
<gene>
    <name evidence="1" type="ORF">GSONMT00042007001</name>
</gene>
<dbReference type="EMBL" id="FR905614">
    <property type="protein sequence ID" value="CDQ80499.1"/>
    <property type="molecule type" value="Genomic_DNA"/>
</dbReference>
<evidence type="ECO:0000313" key="1">
    <source>
        <dbReference type="EMBL" id="CDQ80499.1"/>
    </source>
</evidence>
<dbReference type="PaxDb" id="8022-A0A060XTP1"/>
<dbReference type="AlphaFoldDB" id="A0A060XTP1"/>
<evidence type="ECO:0000313" key="2">
    <source>
        <dbReference type="Proteomes" id="UP000193380"/>
    </source>
</evidence>
<proteinExistence type="predicted"/>
<reference evidence="1" key="1">
    <citation type="journal article" date="2014" name="Nat. Commun.">
        <title>The rainbow trout genome provides novel insights into evolution after whole-genome duplication in vertebrates.</title>
        <authorList>
            <person name="Berthelot C."/>
            <person name="Brunet F."/>
            <person name="Chalopin D."/>
            <person name="Juanchich A."/>
            <person name="Bernard M."/>
            <person name="Noel B."/>
            <person name="Bento P."/>
            <person name="Da Silva C."/>
            <person name="Labadie K."/>
            <person name="Alberti A."/>
            <person name="Aury J.M."/>
            <person name="Louis A."/>
            <person name="Dehais P."/>
            <person name="Bardou P."/>
            <person name="Montfort J."/>
            <person name="Klopp C."/>
            <person name="Cabau C."/>
            <person name="Gaspin C."/>
            <person name="Thorgaard G.H."/>
            <person name="Boussaha M."/>
            <person name="Quillet E."/>
            <person name="Guyomard R."/>
            <person name="Galiana D."/>
            <person name="Bobe J."/>
            <person name="Volff J.N."/>
            <person name="Genet C."/>
            <person name="Wincker P."/>
            <person name="Jaillon O."/>
            <person name="Roest Crollius H."/>
            <person name="Guiguen Y."/>
        </authorList>
    </citation>
    <scope>NUCLEOTIDE SEQUENCE [LARGE SCALE GENOMIC DNA]</scope>
</reference>